<gene>
    <name evidence="3" type="ORF">BUL40_09625</name>
</gene>
<dbReference type="GO" id="GO:0031992">
    <property type="term" value="F:energy transducer activity"/>
    <property type="evidence" value="ECO:0007669"/>
    <property type="project" value="TreeGrafter"/>
</dbReference>
<feature type="domain" description="TonB C-terminal" evidence="2">
    <location>
        <begin position="152"/>
        <end position="243"/>
    </location>
</feature>
<dbReference type="Gene3D" id="3.30.1150.10">
    <property type="match status" value="1"/>
</dbReference>
<keyword evidence="4" id="KW-1185">Reference proteome</keyword>
<dbReference type="OrthoDB" id="1522859at2"/>
<dbReference type="PANTHER" id="PTHR33446">
    <property type="entry name" value="PROTEIN TONB-RELATED"/>
    <property type="match status" value="1"/>
</dbReference>
<dbReference type="InterPro" id="IPR037682">
    <property type="entry name" value="TonB_C"/>
</dbReference>
<accession>A0A1V6LS16</accession>
<protein>
    <submittedName>
        <fullName evidence="3">Energy transducer TonB</fullName>
    </submittedName>
</protein>
<dbReference type="InterPro" id="IPR051045">
    <property type="entry name" value="TonB-dependent_transducer"/>
</dbReference>
<evidence type="ECO:0000256" key="1">
    <source>
        <dbReference type="SAM" id="Phobius"/>
    </source>
</evidence>
<sequence length="243" mass="27518">MERKKNPQADLNRNSGLYFVIGLAIVLFTVWRLLEYKTYDTVKEYDTVLNVMDNMDEEVPITEMIKTVTPPPPPAAPDVIAIVEDMVEVEETIIESTESSQETYVEDAIVSVEEVEVEEVEEEISVPFAVIEDVPVFPGCENLATNAERKTCFNEMIQEHIKTNFKYPSTAIELGIQGRVYVQFEINQYGKVSKILERGPDKLLEAEAGRIIALLPPMKPGMQRGRPATVRYAVPINFVMQMQ</sequence>
<dbReference type="GO" id="GO:0055085">
    <property type="term" value="P:transmembrane transport"/>
    <property type="evidence" value="ECO:0007669"/>
    <property type="project" value="InterPro"/>
</dbReference>
<keyword evidence="1" id="KW-0472">Membrane</keyword>
<dbReference type="EMBL" id="MTBC01000005">
    <property type="protein sequence ID" value="OQD42766.1"/>
    <property type="molecule type" value="Genomic_DNA"/>
</dbReference>
<dbReference type="AlphaFoldDB" id="A0A1V6LS16"/>
<dbReference type="PANTHER" id="PTHR33446:SF2">
    <property type="entry name" value="PROTEIN TONB"/>
    <property type="match status" value="1"/>
</dbReference>
<dbReference type="Pfam" id="PF03544">
    <property type="entry name" value="TonB_C"/>
    <property type="match status" value="1"/>
</dbReference>
<name>A0A1V6LS16_9FLAO</name>
<comment type="caution">
    <text evidence="3">The sequence shown here is derived from an EMBL/GenBank/DDBJ whole genome shotgun (WGS) entry which is preliminary data.</text>
</comment>
<evidence type="ECO:0000259" key="2">
    <source>
        <dbReference type="PROSITE" id="PS52015"/>
    </source>
</evidence>
<keyword evidence="1" id="KW-1133">Transmembrane helix</keyword>
<keyword evidence="1" id="KW-0812">Transmembrane</keyword>
<dbReference type="GO" id="GO:0098797">
    <property type="term" value="C:plasma membrane protein complex"/>
    <property type="evidence" value="ECO:0007669"/>
    <property type="project" value="TreeGrafter"/>
</dbReference>
<feature type="transmembrane region" description="Helical" evidence="1">
    <location>
        <begin position="16"/>
        <end position="34"/>
    </location>
</feature>
<dbReference type="Proteomes" id="UP000191680">
    <property type="component" value="Unassembled WGS sequence"/>
</dbReference>
<proteinExistence type="predicted"/>
<evidence type="ECO:0000313" key="3">
    <source>
        <dbReference type="EMBL" id="OQD42766.1"/>
    </source>
</evidence>
<organism evidence="3 4">
    <name type="scientific">Croceivirga radicis</name>
    <dbReference type="NCBI Taxonomy" id="1929488"/>
    <lineage>
        <taxon>Bacteria</taxon>
        <taxon>Pseudomonadati</taxon>
        <taxon>Bacteroidota</taxon>
        <taxon>Flavobacteriia</taxon>
        <taxon>Flavobacteriales</taxon>
        <taxon>Flavobacteriaceae</taxon>
        <taxon>Croceivirga</taxon>
    </lineage>
</organism>
<dbReference type="SUPFAM" id="SSF74653">
    <property type="entry name" value="TolA/TonB C-terminal domain"/>
    <property type="match status" value="1"/>
</dbReference>
<reference evidence="3 4" key="1">
    <citation type="submission" date="2016-12" db="EMBL/GenBank/DDBJ databases">
        <authorList>
            <person name="Song W.-J."/>
            <person name="Kurnit D.M."/>
        </authorList>
    </citation>
    <scope>NUCLEOTIDE SEQUENCE [LARGE SCALE GENOMIC DNA]</scope>
    <source>
        <strain evidence="3 4">HSG9</strain>
    </source>
</reference>
<dbReference type="PROSITE" id="PS52015">
    <property type="entry name" value="TONB_CTD"/>
    <property type="match status" value="1"/>
</dbReference>
<evidence type="ECO:0000313" key="4">
    <source>
        <dbReference type="Proteomes" id="UP000191680"/>
    </source>
</evidence>
<dbReference type="RefSeq" id="WP_080319082.1">
    <property type="nucleotide sequence ID" value="NZ_MTBC01000005.1"/>
</dbReference>